<feature type="domain" description="Sucrose-phosphatase C-terminal" evidence="1">
    <location>
        <begin position="10"/>
        <end position="134"/>
    </location>
</feature>
<dbReference type="GO" id="GO:0050307">
    <property type="term" value="F:sucrose-phosphate phosphatase activity"/>
    <property type="evidence" value="ECO:0007669"/>
    <property type="project" value="InterPro"/>
</dbReference>
<name>A0A3A8NHB9_9BACT</name>
<dbReference type="Proteomes" id="UP000273405">
    <property type="component" value="Unassembled WGS sequence"/>
</dbReference>
<protein>
    <submittedName>
        <fullName evidence="2">DUF4440 domain-containing protein</fullName>
    </submittedName>
</protein>
<dbReference type="GO" id="GO:0005986">
    <property type="term" value="P:sucrose biosynthetic process"/>
    <property type="evidence" value="ECO:0007669"/>
    <property type="project" value="InterPro"/>
</dbReference>
<comment type="caution">
    <text evidence="2">The sequence shown here is derived from an EMBL/GenBank/DDBJ whole genome shotgun (WGS) entry which is preliminary data.</text>
</comment>
<dbReference type="SUPFAM" id="SSF54427">
    <property type="entry name" value="NTF2-like"/>
    <property type="match status" value="1"/>
</dbReference>
<keyword evidence="3" id="KW-1185">Reference proteome</keyword>
<dbReference type="InterPro" id="IPR013679">
    <property type="entry name" value="SPP_C"/>
</dbReference>
<evidence type="ECO:0000313" key="3">
    <source>
        <dbReference type="Proteomes" id="UP000273405"/>
    </source>
</evidence>
<evidence type="ECO:0000259" key="1">
    <source>
        <dbReference type="Pfam" id="PF08472"/>
    </source>
</evidence>
<evidence type="ECO:0000313" key="2">
    <source>
        <dbReference type="EMBL" id="RKH43786.1"/>
    </source>
</evidence>
<dbReference type="Gene3D" id="3.10.450.50">
    <property type="match status" value="1"/>
</dbReference>
<dbReference type="AlphaFoldDB" id="A0A3A8NHB9"/>
<dbReference type="RefSeq" id="WP_120625472.1">
    <property type="nucleotide sequence ID" value="NZ_RAWG01000061.1"/>
</dbReference>
<dbReference type="Pfam" id="PF08472">
    <property type="entry name" value="S6PP_C"/>
    <property type="match status" value="1"/>
</dbReference>
<proteinExistence type="predicted"/>
<sequence>MSGVIELSQQEAVEFHRVLEAWLRGDGPRSSDASSRLERAFAPDCKLFAPGGVVEEKSVLMARLFQAHGSKPDMEITIENFAPVWSRDDVALVSYIEWRKSGGQRTGRYASVLFRADADAPGGVRWLHIHETWLANHGPS</sequence>
<dbReference type="EMBL" id="RAWG01000061">
    <property type="protein sequence ID" value="RKH43786.1"/>
    <property type="molecule type" value="Genomic_DNA"/>
</dbReference>
<gene>
    <name evidence="2" type="ORF">D7X12_12345</name>
</gene>
<accession>A0A3A8NHB9</accession>
<reference evidence="3" key="1">
    <citation type="submission" date="2018-09" db="EMBL/GenBank/DDBJ databases">
        <authorList>
            <person name="Livingstone P.G."/>
            <person name="Whitworth D.E."/>
        </authorList>
    </citation>
    <scope>NUCLEOTIDE SEQUENCE [LARGE SCALE GENOMIC DNA]</scope>
    <source>
        <strain evidence="3">CA040B</strain>
    </source>
</reference>
<dbReference type="OrthoDB" id="7843359at2"/>
<organism evidence="2 3">
    <name type="scientific">Corallococcus sicarius</name>
    <dbReference type="NCBI Taxonomy" id="2316726"/>
    <lineage>
        <taxon>Bacteria</taxon>
        <taxon>Pseudomonadati</taxon>
        <taxon>Myxococcota</taxon>
        <taxon>Myxococcia</taxon>
        <taxon>Myxococcales</taxon>
        <taxon>Cystobacterineae</taxon>
        <taxon>Myxococcaceae</taxon>
        <taxon>Corallococcus</taxon>
    </lineage>
</organism>
<dbReference type="InterPro" id="IPR032710">
    <property type="entry name" value="NTF2-like_dom_sf"/>
</dbReference>